<proteinExistence type="predicted"/>
<evidence type="ECO:0000313" key="2">
    <source>
        <dbReference type="Proteomes" id="UP001438292"/>
    </source>
</evidence>
<evidence type="ECO:0000313" key="1">
    <source>
        <dbReference type="EMBL" id="MEO3956954.1"/>
    </source>
</evidence>
<dbReference type="Proteomes" id="UP001438292">
    <property type="component" value="Unassembled WGS sequence"/>
</dbReference>
<sequence>LRIRRQLLRNSSKLMAAPGSEWLFIISESGWLKVNRKRTGRFCRPRWRALHAARRYSRCAGPAAKRRREALCLNKKR</sequence>
<protein>
    <submittedName>
        <fullName evidence="1">Uncharacterized protein</fullName>
    </submittedName>
</protein>
<comment type="caution">
    <text evidence="1">The sequence shown here is derived from an EMBL/GenBank/DDBJ whole genome shotgun (WGS) entry which is preliminary data.</text>
</comment>
<dbReference type="EMBL" id="JBDQQU010000244">
    <property type="protein sequence ID" value="MEO3956954.1"/>
    <property type="molecule type" value="Genomic_DNA"/>
</dbReference>
<accession>A0ABV0HAV8</accession>
<gene>
    <name evidence="1" type="ORF">ABH309_21165</name>
</gene>
<reference evidence="1 2" key="1">
    <citation type="submission" date="2024-05" db="EMBL/GenBank/DDBJ databases">
        <authorList>
            <person name="De Oliveira J.P."/>
            <person name="Noriler S.A."/>
            <person name="De Oliveira A.G."/>
            <person name="Sipoli D.S."/>
        </authorList>
    </citation>
    <scope>NUCLEOTIDE SEQUENCE [LARGE SCALE GENOMIC DNA]</scope>
    <source>
        <strain evidence="1 2">LABIM186</strain>
    </source>
</reference>
<keyword evidence="2" id="KW-1185">Reference proteome</keyword>
<organism evidence="1 2">
    <name type="scientific">Chromobacterium piscinae</name>
    <dbReference type="NCBI Taxonomy" id="686831"/>
    <lineage>
        <taxon>Bacteria</taxon>
        <taxon>Pseudomonadati</taxon>
        <taxon>Pseudomonadota</taxon>
        <taxon>Betaproteobacteria</taxon>
        <taxon>Neisseriales</taxon>
        <taxon>Chromobacteriaceae</taxon>
        <taxon>Chromobacterium</taxon>
    </lineage>
</organism>
<feature type="non-terminal residue" evidence="1">
    <location>
        <position position="1"/>
    </location>
</feature>
<name>A0ABV0HAV8_9NEIS</name>
<dbReference type="RefSeq" id="WP_347788028.1">
    <property type="nucleotide sequence ID" value="NZ_JBDQQU010000244.1"/>
</dbReference>